<dbReference type="Gramene" id="OMERI12G08070.1">
    <property type="protein sequence ID" value="OMERI12G08070.1"/>
    <property type="gene ID" value="OMERI12G08070"/>
</dbReference>
<feature type="compositionally biased region" description="Basic and acidic residues" evidence="1">
    <location>
        <begin position="12"/>
        <end position="24"/>
    </location>
</feature>
<dbReference type="EnsemblPlants" id="OMERI12G08070.1">
    <property type="protein sequence ID" value="OMERI12G08070.1"/>
    <property type="gene ID" value="OMERI12G08070"/>
</dbReference>
<dbReference type="Proteomes" id="UP000008021">
    <property type="component" value="Chromosome 12"/>
</dbReference>
<feature type="compositionally biased region" description="Gly residues" evidence="1">
    <location>
        <begin position="1"/>
        <end position="10"/>
    </location>
</feature>
<dbReference type="AlphaFoldDB" id="A0A0E0FC12"/>
<evidence type="ECO:0000313" key="3">
    <source>
        <dbReference type="Proteomes" id="UP000008021"/>
    </source>
</evidence>
<protein>
    <submittedName>
        <fullName evidence="2">Uncharacterized protein</fullName>
    </submittedName>
</protein>
<sequence length="259" mass="28360">MAMGGGGVGDGEAWRRWGQRRGDRVSAAPLPSLPDLAQGGEEGGEVVAAAVPPPSQIRPEGGRQRQRQSPSLPDPAGGGRERAAAAATCPLPPRSRRREAGGGRQRRRQFPSLTDLVGGRGRVVTAAEAMAYMRIAPPPERDRRHTMEENDDSVAVDGGGRRARLRRRHYFGPRCRALGITLTSKEVFTYTNSNNQRLLHVYDIDRHRSYICTSCSMWLAAKDRVESAGDGGIASYDVEVFMRVNLLLLNEQMWEAGSK</sequence>
<accession>A0A0E0FC12</accession>
<organism evidence="2">
    <name type="scientific">Oryza meridionalis</name>
    <dbReference type="NCBI Taxonomy" id="40149"/>
    <lineage>
        <taxon>Eukaryota</taxon>
        <taxon>Viridiplantae</taxon>
        <taxon>Streptophyta</taxon>
        <taxon>Embryophyta</taxon>
        <taxon>Tracheophyta</taxon>
        <taxon>Spermatophyta</taxon>
        <taxon>Magnoliopsida</taxon>
        <taxon>Liliopsida</taxon>
        <taxon>Poales</taxon>
        <taxon>Poaceae</taxon>
        <taxon>BOP clade</taxon>
        <taxon>Oryzoideae</taxon>
        <taxon>Oryzeae</taxon>
        <taxon>Oryzinae</taxon>
        <taxon>Oryza</taxon>
    </lineage>
</organism>
<dbReference type="HOGENOM" id="CLU_1075105_0_0_1"/>
<name>A0A0E0FC12_9ORYZ</name>
<evidence type="ECO:0000313" key="2">
    <source>
        <dbReference type="EnsemblPlants" id="OMERI12G08070.1"/>
    </source>
</evidence>
<proteinExistence type="predicted"/>
<feature type="region of interest" description="Disordered" evidence="1">
    <location>
        <begin position="1"/>
        <end position="113"/>
    </location>
</feature>
<keyword evidence="3" id="KW-1185">Reference proteome</keyword>
<reference evidence="2" key="2">
    <citation type="submission" date="2018-05" db="EMBL/GenBank/DDBJ databases">
        <title>OmerRS3 (Oryza meridionalis Reference Sequence Version 3).</title>
        <authorList>
            <person name="Zhang J."/>
            <person name="Kudrna D."/>
            <person name="Lee S."/>
            <person name="Talag J."/>
            <person name="Welchert J."/>
            <person name="Wing R.A."/>
        </authorList>
    </citation>
    <scope>NUCLEOTIDE SEQUENCE [LARGE SCALE GENOMIC DNA]</scope>
    <source>
        <strain evidence="2">cv. OR44</strain>
    </source>
</reference>
<reference evidence="2" key="1">
    <citation type="submission" date="2015-04" db="UniProtKB">
        <authorList>
            <consortium name="EnsemblPlants"/>
        </authorList>
    </citation>
    <scope>IDENTIFICATION</scope>
</reference>
<evidence type="ECO:0000256" key="1">
    <source>
        <dbReference type="SAM" id="MobiDB-lite"/>
    </source>
</evidence>